<dbReference type="AlphaFoldDB" id="A0A7S4KCT9"/>
<protein>
    <recommendedName>
        <fullName evidence="3">Protein Abitram</fullName>
    </recommendedName>
</protein>
<accession>A0A7S4KCT9</accession>
<name>A0A7S4KCT9_9STRA</name>
<dbReference type="PANTHER" id="PTHR13651">
    <property type="entry name" value="PROTEIN ABITRAM"/>
    <property type="match status" value="1"/>
</dbReference>
<gene>
    <name evidence="2" type="ORF">OAUR00152_LOCUS43195</name>
</gene>
<dbReference type="GO" id="GO:0005634">
    <property type="term" value="C:nucleus"/>
    <property type="evidence" value="ECO:0007669"/>
    <property type="project" value="TreeGrafter"/>
</dbReference>
<evidence type="ECO:0000256" key="1">
    <source>
        <dbReference type="SAM" id="MobiDB-lite"/>
    </source>
</evidence>
<reference evidence="2" key="1">
    <citation type="submission" date="2021-01" db="EMBL/GenBank/DDBJ databases">
        <authorList>
            <person name="Corre E."/>
            <person name="Pelletier E."/>
            <person name="Niang G."/>
            <person name="Scheremetjew M."/>
            <person name="Finn R."/>
            <person name="Kale V."/>
            <person name="Holt S."/>
            <person name="Cochrane G."/>
            <person name="Meng A."/>
            <person name="Brown T."/>
            <person name="Cohen L."/>
        </authorList>
    </citation>
    <scope>NUCLEOTIDE SEQUENCE</scope>
    <source>
        <strain evidence="2">Isolate 1302-5</strain>
    </source>
</reference>
<organism evidence="2">
    <name type="scientific">Odontella aurita</name>
    <dbReference type="NCBI Taxonomy" id="265563"/>
    <lineage>
        <taxon>Eukaryota</taxon>
        <taxon>Sar</taxon>
        <taxon>Stramenopiles</taxon>
        <taxon>Ochrophyta</taxon>
        <taxon>Bacillariophyta</taxon>
        <taxon>Mediophyceae</taxon>
        <taxon>Biddulphiophycidae</taxon>
        <taxon>Eupodiscales</taxon>
        <taxon>Odontellaceae</taxon>
        <taxon>Odontella</taxon>
    </lineage>
</organism>
<feature type="region of interest" description="Disordered" evidence="1">
    <location>
        <begin position="1"/>
        <end position="48"/>
    </location>
</feature>
<evidence type="ECO:0008006" key="3">
    <source>
        <dbReference type="Google" id="ProtNLM"/>
    </source>
</evidence>
<dbReference type="InterPro" id="IPR039169">
    <property type="entry name" value="Abitram"/>
</dbReference>
<proteinExistence type="predicted"/>
<dbReference type="PANTHER" id="PTHR13651:SF0">
    <property type="entry name" value="PROTEIN ABITRAM"/>
    <property type="match status" value="1"/>
</dbReference>
<feature type="region of interest" description="Disordered" evidence="1">
    <location>
        <begin position="142"/>
        <end position="175"/>
    </location>
</feature>
<evidence type="ECO:0000313" key="2">
    <source>
        <dbReference type="EMBL" id="CAE2291023.1"/>
    </source>
</evidence>
<sequence>MAPKAARPNKASGGAQKQSAGNDPVRLAYANSNISPRESSGRPGTPHRYFDSSHLVSIGTGGVGLSTGDEVLDTGCKAELSKEANSDSQVMFADQVVHRHVNGLCVVTAGETLKKICSSSSPSLSVSSVEFLKEECENQSVGGKKKKHKKAKFARNKHSPKRGDEEKGSANPGDSLAIVKLSDGRKFEFHCCVLGTILEVNRRLLEGTGGNLLVTDPLLDGFLCVILPTGPFPLPRRSIEM</sequence>
<dbReference type="EMBL" id="HBKQ01063298">
    <property type="protein sequence ID" value="CAE2291023.1"/>
    <property type="molecule type" value="Transcribed_RNA"/>
</dbReference>
<feature type="compositionally biased region" description="Basic residues" evidence="1">
    <location>
        <begin position="143"/>
        <end position="160"/>
    </location>
</feature>